<name>A0A8T2UG91_CERRI</name>
<organism evidence="1 2">
    <name type="scientific">Ceratopteris richardii</name>
    <name type="common">Triangle waterfern</name>
    <dbReference type="NCBI Taxonomy" id="49495"/>
    <lineage>
        <taxon>Eukaryota</taxon>
        <taxon>Viridiplantae</taxon>
        <taxon>Streptophyta</taxon>
        <taxon>Embryophyta</taxon>
        <taxon>Tracheophyta</taxon>
        <taxon>Polypodiopsida</taxon>
        <taxon>Polypodiidae</taxon>
        <taxon>Polypodiales</taxon>
        <taxon>Pteridineae</taxon>
        <taxon>Pteridaceae</taxon>
        <taxon>Parkerioideae</taxon>
        <taxon>Ceratopteris</taxon>
    </lineage>
</organism>
<protein>
    <submittedName>
        <fullName evidence="1">Uncharacterized protein</fullName>
    </submittedName>
</protein>
<reference evidence="1" key="1">
    <citation type="submission" date="2021-08" db="EMBL/GenBank/DDBJ databases">
        <title>WGS assembly of Ceratopteris richardii.</title>
        <authorList>
            <person name="Marchant D.B."/>
            <person name="Chen G."/>
            <person name="Jenkins J."/>
            <person name="Shu S."/>
            <person name="Leebens-Mack J."/>
            <person name="Grimwood J."/>
            <person name="Schmutz J."/>
            <person name="Soltis P."/>
            <person name="Soltis D."/>
            <person name="Chen Z.-H."/>
        </authorList>
    </citation>
    <scope>NUCLEOTIDE SEQUENCE</scope>
    <source>
        <strain evidence="1">Whitten #5841</strain>
        <tissue evidence="1">Leaf</tissue>
    </source>
</reference>
<accession>A0A8T2UG91</accession>
<gene>
    <name evidence="1" type="ORF">KP509_07G073200</name>
</gene>
<comment type="caution">
    <text evidence="1">The sequence shown here is derived from an EMBL/GenBank/DDBJ whole genome shotgun (WGS) entry which is preliminary data.</text>
</comment>
<keyword evidence="2" id="KW-1185">Reference proteome</keyword>
<proteinExistence type="predicted"/>
<dbReference type="AlphaFoldDB" id="A0A8T2UG91"/>
<evidence type="ECO:0000313" key="1">
    <source>
        <dbReference type="EMBL" id="KAH7433520.1"/>
    </source>
</evidence>
<sequence length="116" mass="13467">MLHSSSRRLEKLRNETYTKRANNGMSMSTKMSLIVVHSLSIVHDDGKTLLLCYQYECMKLNYLMLMTSDVLTSGWRIMRGSNNRQDICCHVMQSPHSFISFFVEWNLLGQVLISML</sequence>
<dbReference type="Proteomes" id="UP000825935">
    <property type="component" value="Chromosome 7"/>
</dbReference>
<evidence type="ECO:0000313" key="2">
    <source>
        <dbReference type="Proteomes" id="UP000825935"/>
    </source>
</evidence>
<dbReference type="EMBL" id="CM035412">
    <property type="protein sequence ID" value="KAH7433520.1"/>
    <property type="molecule type" value="Genomic_DNA"/>
</dbReference>